<comment type="caution">
    <text evidence="2">The sequence shown here is derived from an EMBL/GenBank/DDBJ whole genome shotgun (WGS) entry which is preliminary data.</text>
</comment>
<dbReference type="InterPro" id="IPR050177">
    <property type="entry name" value="Lipid_A_modif_metabolic_enz"/>
</dbReference>
<organism evidence="2 3">
    <name type="scientific">Sphingobacterium detergens</name>
    <dbReference type="NCBI Taxonomy" id="1145106"/>
    <lineage>
        <taxon>Bacteria</taxon>
        <taxon>Pseudomonadati</taxon>
        <taxon>Bacteroidota</taxon>
        <taxon>Sphingobacteriia</taxon>
        <taxon>Sphingobacteriales</taxon>
        <taxon>Sphingobacteriaceae</taxon>
        <taxon>Sphingobacterium</taxon>
    </lineage>
</organism>
<keyword evidence="3" id="KW-1185">Reference proteome</keyword>
<dbReference type="InterPro" id="IPR001509">
    <property type="entry name" value="Epimerase_deHydtase"/>
</dbReference>
<dbReference type="Proteomes" id="UP000286246">
    <property type="component" value="Unassembled WGS sequence"/>
</dbReference>
<dbReference type="InterPro" id="IPR036291">
    <property type="entry name" value="NAD(P)-bd_dom_sf"/>
</dbReference>
<dbReference type="PANTHER" id="PTHR43245:SF54">
    <property type="entry name" value="BLL0593 PROTEIN"/>
    <property type="match status" value="1"/>
</dbReference>
<sequence length="282" mass="32180">MRILVTGSAGKLGSTTVQTLRQAGHDVTGIDLLESNTTNHFLDVQQLDSVIEFTVGYDAIVHTAALHGRHMDLDYIRQRFIDTNITGTLNLLNACVKNGIKRFLFTSTTSIYGNAMVDDEKAVWVTEELTIQPRDIYDITKQTCEELCRDFFEKEQIMTSVYRVGRFLPEPENLMLNHRLYRGLDERDGAEALRLGVEFNFTDFQIFNVSSGSPFEIDDLIELKSNPLHVIAKRIPKAIEIYKQKGWSFPTSIDRVYRSDKAAHVLGYKPQFTFTFLLNQLS</sequence>
<dbReference type="PANTHER" id="PTHR43245">
    <property type="entry name" value="BIFUNCTIONAL POLYMYXIN RESISTANCE PROTEIN ARNA"/>
    <property type="match status" value="1"/>
</dbReference>
<dbReference type="AlphaFoldDB" id="A0A420BKL8"/>
<evidence type="ECO:0000313" key="2">
    <source>
        <dbReference type="EMBL" id="RKE57344.1"/>
    </source>
</evidence>
<gene>
    <name evidence="2" type="ORF">DFQ12_2231</name>
</gene>
<dbReference type="EMBL" id="RAPY01000001">
    <property type="protein sequence ID" value="RKE57344.1"/>
    <property type="molecule type" value="Genomic_DNA"/>
</dbReference>
<evidence type="ECO:0000259" key="1">
    <source>
        <dbReference type="Pfam" id="PF01370"/>
    </source>
</evidence>
<evidence type="ECO:0000313" key="3">
    <source>
        <dbReference type="Proteomes" id="UP000286246"/>
    </source>
</evidence>
<dbReference type="SUPFAM" id="SSF51735">
    <property type="entry name" value="NAD(P)-binding Rossmann-fold domains"/>
    <property type="match status" value="1"/>
</dbReference>
<feature type="domain" description="NAD-dependent epimerase/dehydratase" evidence="1">
    <location>
        <begin position="3"/>
        <end position="161"/>
    </location>
</feature>
<protein>
    <submittedName>
        <fullName evidence="2">UDP-glucose 4-epimerase</fullName>
    </submittedName>
</protein>
<name>A0A420BKL8_SPHD1</name>
<dbReference type="Gene3D" id="3.40.50.720">
    <property type="entry name" value="NAD(P)-binding Rossmann-like Domain"/>
    <property type="match status" value="1"/>
</dbReference>
<dbReference type="CDD" id="cd08946">
    <property type="entry name" value="SDR_e"/>
    <property type="match status" value="1"/>
</dbReference>
<dbReference type="OrthoDB" id="9807212at2"/>
<reference evidence="2 3" key="1">
    <citation type="submission" date="2018-09" db="EMBL/GenBank/DDBJ databases">
        <title>Genomic Encyclopedia of Type Strains, Phase III (KMG-III): the genomes of soil and plant-associated and newly described type strains.</title>
        <authorList>
            <person name="Whitman W."/>
        </authorList>
    </citation>
    <scope>NUCLEOTIDE SEQUENCE [LARGE SCALE GENOMIC DNA]</scope>
    <source>
        <strain evidence="2 3">CECT 7938</strain>
    </source>
</reference>
<proteinExistence type="predicted"/>
<accession>A0A420BKL8</accession>
<dbReference type="RefSeq" id="WP_120258910.1">
    <property type="nucleotide sequence ID" value="NZ_RAPY01000001.1"/>
</dbReference>
<dbReference type="Pfam" id="PF01370">
    <property type="entry name" value="Epimerase"/>
    <property type="match status" value="1"/>
</dbReference>